<evidence type="ECO:0000256" key="6">
    <source>
        <dbReference type="ARBA" id="ARBA00023014"/>
    </source>
</evidence>
<comment type="caution">
    <text evidence="9">The sequence shown here is derived from an EMBL/GenBank/DDBJ whole genome shotgun (WGS) entry which is preliminary data.</text>
</comment>
<keyword evidence="7" id="KW-1133">Transmembrane helix</keyword>
<feature type="transmembrane region" description="Helical" evidence="7">
    <location>
        <begin position="12"/>
        <end position="35"/>
    </location>
</feature>
<evidence type="ECO:0000256" key="7">
    <source>
        <dbReference type="SAM" id="Phobius"/>
    </source>
</evidence>
<evidence type="ECO:0000256" key="1">
    <source>
        <dbReference type="ARBA" id="ARBA00022448"/>
    </source>
</evidence>
<dbReference type="PANTHER" id="PTHR30176">
    <property type="entry name" value="FERREDOXIN-TYPE PROTEIN NAPH"/>
    <property type="match status" value="1"/>
</dbReference>
<dbReference type="Pfam" id="PF11614">
    <property type="entry name" value="FixG_C"/>
    <property type="match status" value="1"/>
</dbReference>
<keyword evidence="6" id="KW-0411">Iron-sulfur</keyword>
<name>A0ABS7WTG8_9BACT</name>
<dbReference type="RefSeq" id="WP_172233993.1">
    <property type="nucleotide sequence ID" value="NZ_CP035946.1"/>
</dbReference>
<dbReference type="Pfam" id="PF13746">
    <property type="entry name" value="Fer4_18"/>
    <property type="match status" value="1"/>
</dbReference>
<sequence length="447" mass="52409">MITHYLKKRIFTYFLATAVIFLLPFVRINNNHFFLLSFDKQKLHLFFVSFNTNELYLMPFLLIMMFVFIFFITNLLGRVWCGWACPQTLFRMIYRDIIQTKIFKLYAGRKNKQNPIRNNIIKKILSVVLFYFISLVAASNFLWYFIPPEDFFTYIQNPNEHLLLLGIVFFLSLFITFDITYIKENFCAYLCPYARIQSVMFDNDTKMVIYDEGRGGLIYKDGVKFTKKPLGGECIACEACVKVCPTHIDIRKGMQLECINCLECADACSVVQSRFNRPSLINWNSTNAIIKKEKIKYFRAKTIGYLIFLSILLVGLIYKANHKETMLLNINRTSELYSVKKDEVVNAYSILLQNTDKKEHKFYLEILSDDKNIYIHKPKKAFSIKAGEKTPRILVLKARCDSTLKEDKNINIKLKAYATDDDKINIIKDTVFIYPKGELCKIKKHKY</sequence>
<evidence type="ECO:0000313" key="10">
    <source>
        <dbReference type="Proteomes" id="UP000786183"/>
    </source>
</evidence>
<keyword evidence="7" id="KW-0812">Transmembrane</keyword>
<dbReference type="Pfam" id="PF12801">
    <property type="entry name" value="Fer4_5"/>
    <property type="match status" value="1"/>
</dbReference>
<evidence type="ECO:0000256" key="4">
    <source>
        <dbReference type="ARBA" id="ARBA00022982"/>
    </source>
</evidence>
<evidence type="ECO:0000259" key="8">
    <source>
        <dbReference type="PROSITE" id="PS51379"/>
    </source>
</evidence>
<dbReference type="NCBIfam" id="TIGR02745">
    <property type="entry name" value="ccoG_rdxA_fixG"/>
    <property type="match status" value="1"/>
</dbReference>
<organism evidence="9 10">
    <name type="scientific">Campylobacter canadensis</name>
    <dbReference type="NCBI Taxonomy" id="449520"/>
    <lineage>
        <taxon>Bacteria</taxon>
        <taxon>Pseudomonadati</taxon>
        <taxon>Campylobacterota</taxon>
        <taxon>Epsilonproteobacteria</taxon>
        <taxon>Campylobacterales</taxon>
        <taxon>Campylobacteraceae</taxon>
        <taxon>Campylobacter</taxon>
    </lineage>
</organism>
<keyword evidence="4" id="KW-0249">Electron transport</keyword>
<feature type="transmembrane region" description="Helical" evidence="7">
    <location>
        <begin position="55"/>
        <end position="76"/>
    </location>
</feature>
<dbReference type="InterPro" id="IPR051684">
    <property type="entry name" value="Electron_Trans/Redox"/>
</dbReference>
<dbReference type="PROSITE" id="PS51379">
    <property type="entry name" value="4FE4S_FER_2"/>
    <property type="match status" value="1"/>
</dbReference>
<evidence type="ECO:0000256" key="2">
    <source>
        <dbReference type="ARBA" id="ARBA00022485"/>
    </source>
</evidence>
<evidence type="ECO:0000313" key="9">
    <source>
        <dbReference type="EMBL" id="MBZ7987666.1"/>
    </source>
</evidence>
<keyword evidence="2" id="KW-0004">4Fe-4S</keyword>
<keyword evidence="5" id="KW-0408">Iron</keyword>
<dbReference type="InterPro" id="IPR017896">
    <property type="entry name" value="4Fe4S_Fe-S-bd"/>
</dbReference>
<reference evidence="9 10" key="1">
    <citation type="submission" date="2020-07" db="EMBL/GenBank/DDBJ databases">
        <title>Transfer of Campylobacter canadensis to the novel genus Avispirillum gen. nov., that also includes two novel species recovered from migratory waterfowl: Avispirillum anseris sp. nov. and Avispirillum brantae sp. nov.</title>
        <authorList>
            <person name="Miller W.G."/>
            <person name="Chapman M.H."/>
            <person name="Yee E."/>
            <person name="Inglis G.D."/>
        </authorList>
    </citation>
    <scope>NUCLEOTIDE SEQUENCE [LARGE SCALE GENOMIC DNA]</scope>
    <source>
        <strain evidence="9 10">L283</strain>
    </source>
</reference>
<protein>
    <submittedName>
        <fullName evidence="9">Cytochrome c oxidase accessory protein CcoG</fullName>
    </submittedName>
</protein>
<dbReference type="Proteomes" id="UP000786183">
    <property type="component" value="Unassembled WGS sequence"/>
</dbReference>
<proteinExistence type="predicted"/>
<evidence type="ECO:0000256" key="3">
    <source>
        <dbReference type="ARBA" id="ARBA00022723"/>
    </source>
</evidence>
<feature type="transmembrane region" description="Helical" evidence="7">
    <location>
        <begin position="124"/>
        <end position="146"/>
    </location>
</feature>
<dbReference type="InterPro" id="IPR017900">
    <property type="entry name" value="4Fe4S_Fe_S_CS"/>
</dbReference>
<accession>A0ABS7WTG8</accession>
<keyword evidence="10" id="KW-1185">Reference proteome</keyword>
<keyword evidence="3" id="KW-0479">Metal-binding</keyword>
<feature type="transmembrane region" description="Helical" evidence="7">
    <location>
        <begin position="302"/>
        <end position="320"/>
    </location>
</feature>
<dbReference type="PANTHER" id="PTHR30176:SF3">
    <property type="entry name" value="FERREDOXIN-TYPE PROTEIN NAPH"/>
    <property type="match status" value="1"/>
</dbReference>
<keyword evidence="7" id="KW-0472">Membrane</keyword>
<dbReference type="InterPro" id="IPR014116">
    <property type="entry name" value="Cyt_c_oxidase_cbb3_FixG"/>
</dbReference>
<evidence type="ECO:0000256" key="5">
    <source>
        <dbReference type="ARBA" id="ARBA00023004"/>
    </source>
</evidence>
<dbReference type="EMBL" id="JACGBB010000012">
    <property type="protein sequence ID" value="MBZ7987666.1"/>
    <property type="molecule type" value="Genomic_DNA"/>
</dbReference>
<gene>
    <name evidence="9" type="primary">ccoG</name>
    <name evidence="9" type="ORF">AVCANL283_06080</name>
</gene>
<dbReference type="SUPFAM" id="SSF54862">
    <property type="entry name" value="4Fe-4S ferredoxins"/>
    <property type="match status" value="1"/>
</dbReference>
<feature type="domain" description="4Fe-4S ferredoxin-type" evidence="8">
    <location>
        <begin position="223"/>
        <end position="253"/>
    </location>
</feature>
<keyword evidence="1" id="KW-0813">Transport</keyword>
<dbReference type="Gene3D" id="2.60.40.10">
    <property type="entry name" value="Immunoglobulins"/>
    <property type="match status" value="1"/>
</dbReference>
<dbReference type="InterPro" id="IPR032879">
    <property type="entry name" value="FixG_C"/>
</dbReference>
<dbReference type="InterPro" id="IPR013783">
    <property type="entry name" value="Ig-like_fold"/>
</dbReference>
<dbReference type="PROSITE" id="PS00198">
    <property type="entry name" value="4FE4S_FER_1"/>
    <property type="match status" value="1"/>
</dbReference>
<feature type="transmembrane region" description="Helical" evidence="7">
    <location>
        <begin position="161"/>
        <end position="182"/>
    </location>
</feature>